<dbReference type="EMBL" id="JBHSML010000003">
    <property type="protein sequence ID" value="MFC5515964.1"/>
    <property type="molecule type" value="Genomic_DNA"/>
</dbReference>
<feature type="transmembrane region" description="Helical" evidence="6">
    <location>
        <begin position="150"/>
        <end position="171"/>
    </location>
</feature>
<accession>A0ABW0PZZ2</accession>
<name>A0ABW0PZZ2_9HYPH</name>
<comment type="subcellular location">
    <subcellularLocation>
        <location evidence="1">Cell membrane</location>
        <topology evidence="1">Multi-pass membrane protein</topology>
    </subcellularLocation>
</comment>
<dbReference type="Proteomes" id="UP001596150">
    <property type="component" value="Unassembled WGS sequence"/>
</dbReference>
<comment type="caution">
    <text evidence="8">The sequence shown here is derived from an EMBL/GenBank/DDBJ whole genome shotgun (WGS) entry which is preliminary data.</text>
</comment>
<feature type="transmembrane region" description="Helical" evidence="6">
    <location>
        <begin position="21"/>
        <end position="39"/>
    </location>
</feature>
<evidence type="ECO:0000256" key="5">
    <source>
        <dbReference type="ARBA" id="ARBA00023136"/>
    </source>
</evidence>
<feature type="transmembrane region" description="Helical" evidence="6">
    <location>
        <begin position="177"/>
        <end position="199"/>
    </location>
</feature>
<organism evidence="8 9">
    <name type="scientific">Kaistia terrae</name>
    <dbReference type="NCBI Taxonomy" id="537017"/>
    <lineage>
        <taxon>Bacteria</taxon>
        <taxon>Pseudomonadati</taxon>
        <taxon>Pseudomonadota</taxon>
        <taxon>Alphaproteobacteria</taxon>
        <taxon>Hyphomicrobiales</taxon>
        <taxon>Kaistiaceae</taxon>
        <taxon>Kaistia</taxon>
    </lineage>
</organism>
<dbReference type="CDD" id="cd17324">
    <property type="entry name" value="MFS_NepI_like"/>
    <property type="match status" value="1"/>
</dbReference>
<dbReference type="InterPro" id="IPR050189">
    <property type="entry name" value="MFS_Efflux_Transporters"/>
</dbReference>
<feature type="transmembrane region" description="Helical" evidence="6">
    <location>
        <begin position="92"/>
        <end position="114"/>
    </location>
</feature>
<dbReference type="PANTHER" id="PTHR43124">
    <property type="entry name" value="PURINE EFFLUX PUMP PBUE"/>
    <property type="match status" value="1"/>
</dbReference>
<evidence type="ECO:0000256" key="3">
    <source>
        <dbReference type="ARBA" id="ARBA00022692"/>
    </source>
</evidence>
<dbReference type="Pfam" id="PF07690">
    <property type="entry name" value="MFS_1"/>
    <property type="match status" value="1"/>
</dbReference>
<keyword evidence="5 6" id="KW-0472">Membrane</keyword>
<dbReference type="RefSeq" id="WP_266341821.1">
    <property type="nucleotide sequence ID" value="NZ_JAPKNH010000001.1"/>
</dbReference>
<evidence type="ECO:0000259" key="7">
    <source>
        <dbReference type="PROSITE" id="PS50850"/>
    </source>
</evidence>
<protein>
    <submittedName>
        <fullName evidence="8">MFS transporter</fullName>
    </submittedName>
</protein>
<reference evidence="9" key="1">
    <citation type="journal article" date="2019" name="Int. J. Syst. Evol. Microbiol.">
        <title>The Global Catalogue of Microorganisms (GCM) 10K type strain sequencing project: providing services to taxonomists for standard genome sequencing and annotation.</title>
        <authorList>
            <consortium name="The Broad Institute Genomics Platform"/>
            <consortium name="The Broad Institute Genome Sequencing Center for Infectious Disease"/>
            <person name="Wu L."/>
            <person name="Ma J."/>
        </authorList>
    </citation>
    <scope>NUCLEOTIDE SEQUENCE [LARGE SCALE GENOMIC DNA]</scope>
    <source>
        <strain evidence="9">KACC 12633</strain>
    </source>
</reference>
<keyword evidence="2" id="KW-1003">Cell membrane</keyword>
<dbReference type="InterPro" id="IPR020846">
    <property type="entry name" value="MFS_dom"/>
</dbReference>
<dbReference type="PROSITE" id="PS50850">
    <property type="entry name" value="MFS"/>
    <property type="match status" value="1"/>
</dbReference>
<keyword evidence="4 6" id="KW-1133">Transmembrane helix</keyword>
<evidence type="ECO:0000256" key="4">
    <source>
        <dbReference type="ARBA" id="ARBA00022989"/>
    </source>
</evidence>
<feature type="domain" description="Major facilitator superfamily (MFS) profile" evidence="7">
    <location>
        <begin position="25"/>
        <end position="396"/>
    </location>
</feature>
<evidence type="ECO:0000313" key="9">
    <source>
        <dbReference type="Proteomes" id="UP001596150"/>
    </source>
</evidence>
<feature type="transmembrane region" description="Helical" evidence="6">
    <location>
        <begin position="310"/>
        <end position="330"/>
    </location>
</feature>
<feature type="transmembrane region" description="Helical" evidence="6">
    <location>
        <begin position="259"/>
        <end position="278"/>
    </location>
</feature>
<feature type="transmembrane region" description="Helical" evidence="6">
    <location>
        <begin position="285"/>
        <end position="304"/>
    </location>
</feature>
<dbReference type="Gene3D" id="1.20.1250.20">
    <property type="entry name" value="MFS general substrate transporter like domains"/>
    <property type="match status" value="1"/>
</dbReference>
<evidence type="ECO:0000256" key="6">
    <source>
        <dbReference type="SAM" id="Phobius"/>
    </source>
</evidence>
<dbReference type="PANTHER" id="PTHR43124:SF3">
    <property type="entry name" value="CHLORAMPHENICOL EFFLUX PUMP RV0191"/>
    <property type="match status" value="1"/>
</dbReference>
<feature type="transmembrane region" description="Helical" evidence="6">
    <location>
        <begin position="372"/>
        <end position="392"/>
    </location>
</feature>
<evidence type="ECO:0000313" key="8">
    <source>
        <dbReference type="EMBL" id="MFC5515964.1"/>
    </source>
</evidence>
<feature type="transmembrane region" description="Helical" evidence="6">
    <location>
        <begin position="120"/>
        <end position="138"/>
    </location>
</feature>
<gene>
    <name evidence="8" type="ORF">ACFPP9_09310</name>
</gene>
<sequence>MSSITPTDALPTGAAARPESLPIAGLLALAMAGFITLLTEVLPAGLLPKMSASLAVSESMAGQLITVYAMGSLLTAIPLIAATQALRRRRLLLLAIAGFAVTNTVTAISDHYLLTLVARFFAGVSGGLVWALLASYAARMVPSHLAGRAIAISGIGAPLAFSLGVPAGTFLGGVVGWRLAFGFMSVLAVLLIGLVFAKVPDFPGQPAGKRLSLGKVFQLPGIRPILFVIFAFVLAHNILYTYIAPYLAPLGLLDRVDGILLVFGLGGLAGLWIAGVLIDRWLRELVLLSIVAFVAAVLALALWASSPMVVYAAVAVWGVVFGGAPALFQTASAKTAGDAADVAQAMIVTVWNLAIAAGGIAGGVLLEALGVISFPWAMIVALIPTLVVAWAARRHGFPAVRR</sequence>
<dbReference type="SUPFAM" id="SSF103473">
    <property type="entry name" value="MFS general substrate transporter"/>
    <property type="match status" value="1"/>
</dbReference>
<feature type="transmembrane region" description="Helical" evidence="6">
    <location>
        <begin position="220"/>
        <end position="239"/>
    </location>
</feature>
<keyword evidence="3 6" id="KW-0812">Transmembrane</keyword>
<dbReference type="InterPro" id="IPR011701">
    <property type="entry name" value="MFS"/>
</dbReference>
<evidence type="ECO:0000256" key="2">
    <source>
        <dbReference type="ARBA" id="ARBA00022475"/>
    </source>
</evidence>
<feature type="transmembrane region" description="Helical" evidence="6">
    <location>
        <begin position="59"/>
        <end position="80"/>
    </location>
</feature>
<feature type="transmembrane region" description="Helical" evidence="6">
    <location>
        <begin position="342"/>
        <end position="366"/>
    </location>
</feature>
<evidence type="ECO:0000256" key="1">
    <source>
        <dbReference type="ARBA" id="ARBA00004651"/>
    </source>
</evidence>
<dbReference type="InterPro" id="IPR036259">
    <property type="entry name" value="MFS_trans_sf"/>
</dbReference>
<keyword evidence="9" id="KW-1185">Reference proteome</keyword>
<proteinExistence type="predicted"/>